<evidence type="ECO:0000313" key="2">
    <source>
        <dbReference type="Proteomes" id="UP000004995"/>
    </source>
</evidence>
<organism evidence="1 2">
    <name type="scientific">Setaria italica</name>
    <name type="common">Foxtail millet</name>
    <name type="synonym">Panicum italicum</name>
    <dbReference type="NCBI Taxonomy" id="4555"/>
    <lineage>
        <taxon>Eukaryota</taxon>
        <taxon>Viridiplantae</taxon>
        <taxon>Streptophyta</taxon>
        <taxon>Embryophyta</taxon>
        <taxon>Tracheophyta</taxon>
        <taxon>Spermatophyta</taxon>
        <taxon>Magnoliopsida</taxon>
        <taxon>Liliopsida</taxon>
        <taxon>Poales</taxon>
        <taxon>Poaceae</taxon>
        <taxon>PACMAD clade</taxon>
        <taxon>Panicoideae</taxon>
        <taxon>Panicodae</taxon>
        <taxon>Paniceae</taxon>
        <taxon>Cenchrinae</taxon>
        <taxon>Setaria</taxon>
    </lineage>
</organism>
<dbReference type="EMBL" id="AGNK02004482">
    <property type="status" value="NOT_ANNOTATED_CDS"/>
    <property type="molecule type" value="Genomic_DNA"/>
</dbReference>
<reference evidence="2" key="1">
    <citation type="journal article" date="2012" name="Nat. Biotechnol.">
        <title>Reference genome sequence of the model plant Setaria.</title>
        <authorList>
            <person name="Bennetzen J.L."/>
            <person name="Schmutz J."/>
            <person name="Wang H."/>
            <person name="Percifield R."/>
            <person name="Hawkins J."/>
            <person name="Pontaroli A.C."/>
            <person name="Estep M."/>
            <person name="Feng L."/>
            <person name="Vaughn J.N."/>
            <person name="Grimwood J."/>
            <person name="Jenkins J."/>
            <person name="Barry K."/>
            <person name="Lindquist E."/>
            <person name="Hellsten U."/>
            <person name="Deshpande S."/>
            <person name="Wang X."/>
            <person name="Wu X."/>
            <person name="Mitros T."/>
            <person name="Triplett J."/>
            <person name="Yang X."/>
            <person name="Ye C.Y."/>
            <person name="Mauro-Herrera M."/>
            <person name="Wang L."/>
            <person name="Li P."/>
            <person name="Sharma M."/>
            <person name="Sharma R."/>
            <person name="Ronald P.C."/>
            <person name="Panaud O."/>
            <person name="Kellogg E.A."/>
            <person name="Brutnell T.P."/>
            <person name="Doust A.N."/>
            <person name="Tuskan G.A."/>
            <person name="Rokhsar D."/>
            <person name="Devos K.M."/>
        </authorList>
    </citation>
    <scope>NUCLEOTIDE SEQUENCE [LARGE SCALE GENOMIC DNA]</scope>
    <source>
        <strain evidence="2">cv. Yugu1</strain>
    </source>
</reference>
<protein>
    <submittedName>
        <fullName evidence="1">Uncharacterized protein</fullName>
    </submittedName>
</protein>
<sequence>MVTFAYLVLLILSSRFYLYHVWHSAIIIHHQ</sequence>
<dbReference type="EnsemblPlants" id="KQK98569">
    <property type="protein sequence ID" value="KQK98569"/>
    <property type="gene ID" value="SETIT_012931mg"/>
</dbReference>
<dbReference type="InParanoid" id="K3YFB3"/>
<accession>K3YFB3</accession>
<name>K3YFB3_SETIT</name>
<dbReference type="AlphaFoldDB" id="K3YFB3"/>
<evidence type="ECO:0000313" key="1">
    <source>
        <dbReference type="EnsemblPlants" id="KQK98569"/>
    </source>
</evidence>
<reference evidence="1" key="2">
    <citation type="submission" date="2018-08" db="UniProtKB">
        <authorList>
            <consortium name="EnsemblPlants"/>
        </authorList>
    </citation>
    <scope>IDENTIFICATION</scope>
    <source>
        <strain evidence="1">Yugu1</strain>
    </source>
</reference>
<dbReference type="HOGENOM" id="CLU_3400122_0_0_1"/>
<dbReference type="Proteomes" id="UP000004995">
    <property type="component" value="Unassembled WGS sequence"/>
</dbReference>
<keyword evidence="2" id="KW-1185">Reference proteome</keyword>
<dbReference type="Gramene" id="KQK98569">
    <property type="protein sequence ID" value="KQK98569"/>
    <property type="gene ID" value="SETIT_012931mg"/>
</dbReference>
<proteinExistence type="predicted"/>